<evidence type="ECO:0000256" key="7">
    <source>
        <dbReference type="ARBA" id="ARBA00022989"/>
    </source>
</evidence>
<evidence type="ECO:0000259" key="13">
    <source>
        <dbReference type="PROSITE" id="PS51002"/>
    </source>
</evidence>
<keyword evidence="7 12" id="KW-1133">Transmembrane helix</keyword>
<organism evidence="15 16">
    <name type="scientific">Desulfomonile tiedjei (strain ATCC 49306 / DSM 6799 / DCB-1)</name>
    <dbReference type="NCBI Taxonomy" id="706587"/>
    <lineage>
        <taxon>Bacteria</taxon>
        <taxon>Pseudomonadati</taxon>
        <taxon>Thermodesulfobacteriota</taxon>
        <taxon>Desulfomonilia</taxon>
        <taxon>Desulfomonilales</taxon>
        <taxon>Desulfomonilaceae</taxon>
        <taxon>Desulfomonile</taxon>
    </lineage>
</organism>
<keyword evidence="3 10" id="KW-0349">Heme</keyword>
<keyword evidence="4 12" id="KW-0812">Transmembrane</keyword>
<dbReference type="GO" id="GO:0020037">
    <property type="term" value="F:heme binding"/>
    <property type="evidence" value="ECO:0007669"/>
    <property type="project" value="InterPro"/>
</dbReference>
<evidence type="ECO:0000256" key="2">
    <source>
        <dbReference type="ARBA" id="ARBA00022448"/>
    </source>
</evidence>
<dbReference type="OrthoDB" id="9804503at2"/>
<evidence type="ECO:0000256" key="12">
    <source>
        <dbReference type="SAM" id="Phobius"/>
    </source>
</evidence>
<keyword evidence="9 12" id="KW-0472">Membrane</keyword>
<dbReference type="SUPFAM" id="SSF81342">
    <property type="entry name" value="Transmembrane di-heme cytochromes"/>
    <property type="match status" value="1"/>
</dbReference>
<evidence type="ECO:0000256" key="3">
    <source>
        <dbReference type="ARBA" id="ARBA00022617"/>
    </source>
</evidence>
<feature type="domain" description="Cytochrome b/b6 N-terminal region profile" evidence="13">
    <location>
        <begin position="2"/>
        <end position="213"/>
    </location>
</feature>
<dbReference type="eggNOG" id="COG1290">
    <property type="taxonomic scope" value="Bacteria"/>
</dbReference>
<dbReference type="KEGG" id="dti:Desti_1891"/>
<reference evidence="16" key="1">
    <citation type="submission" date="2012-06" db="EMBL/GenBank/DDBJ databases">
        <title>Complete sequence of chromosome of Desulfomonile tiedjei DSM 6799.</title>
        <authorList>
            <person name="Lucas S."/>
            <person name="Copeland A."/>
            <person name="Lapidus A."/>
            <person name="Glavina del Rio T."/>
            <person name="Dalin E."/>
            <person name="Tice H."/>
            <person name="Bruce D."/>
            <person name="Goodwin L."/>
            <person name="Pitluck S."/>
            <person name="Peters L."/>
            <person name="Ovchinnikova G."/>
            <person name="Zeytun A."/>
            <person name="Lu M."/>
            <person name="Kyrpides N."/>
            <person name="Mavromatis K."/>
            <person name="Ivanova N."/>
            <person name="Brettin T."/>
            <person name="Detter J.C."/>
            <person name="Han C."/>
            <person name="Larimer F."/>
            <person name="Land M."/>
            <person name="Hauser L."/>
            <person name="Markowitz V."/>
            <person name="Cheng J.-F."/>
            <person name="Hugenholtz P."/>
            <person name="Woyke T."/>
            <person name="Wu D."/>
            <person name="Spring S."/>
            <person name="Schroeder M."/>
            <person name="Brambilla E."/>
            <person name="Klenk H.-P."/>
            <person name="Eisen J.A."/>
        </authorList>
    </citation>
    <scope>NUCLEOTIDE SEQUENCE [LARGE SCALE GENOMIC DNA]</scope>
    <source>
        <strain evidence="16">ATCC 49306 / DSM 6799 / DCB-1</strain>
    </source>
</reference>
<feature type="domain" description="Cytochrome c" evidence="14">
    <location>
        <begin position="366"/>
        <end position="448"/>
    </location>
</feature>
<dbReference type="GO" id="GO:0046872">
    <property type="term" value="F:metal ion binding"/>
    <property type="evidence" value="ECO:0007669"/>
    <property type="project" value="UniProtKB-KW"/>
</dbReference>
<evidence type="ECO:0000256" key="1">
    <source>
        <dbReference type="ARBA" id="ARBA00004141"/>
    </source>
</evidence>
<dbReference type="Pfam" id="PF00033">
    <property type="entry name" value="Cytochrome_B"/>
    <property type="match status" value="1"/>
</dbReference>
<dbReference type="GO" id="GO:0022904">
    <property type="term" value="P:respiratory electron transport chain"/>
    <property type="evidence" value="ECO:0007669"/>
    <property type="project" value="InterPro"/>
</dbReference>
<dbReference type="InterPro" id="IPR016174">
    <property type="entry name" value="Di-haem_cyt_TM"/>
</dbReference>
<dbReference type="PANTHER" id="PTHR19271">
    <property type="entry name" value="CYTOCHROME B"/>
    <property type="match status" value="1"/>
</dbReference>
<dbReference type="InterPro" id="IPR009056">
    <property type="entry name" value="Cyt_c-like_dom"/>
</dbReference>
<feature type="transmembrane region" description="Helical" evidence="12">
    <location>
        <begin position="116"/>
        <end position="136"/>
    </location>
</feature>
<keyword evidence="8 10" id="KW-0408">Iron</keyword>
<dbReference type="GO" id="GO:0009055">
    <property type="term" value="F:electron transfer activity"/>
    <property type="evidence" value="ECO:0007669"/>
    <property type="project" value="InterPro"/>
</dbReference>
<gene>
    <name evidence="15" type="ordered locus">Desti_1891</name>
</gene>
<dbReference type="EMBL" id="CP003360">
    <property type="protein sequence ID" value="AFM24599.1"/>
    <property type="molecule type" value="Genomic_DNA"/>
</dbReference>
<feature type="transmembrane region" description="Helical" evidence="12">
    <location>
        <begin position="234"/>
        <end position="255"/>
    </location>
</feature>
<feature type="transmembrane region" description="Helical" evidence="12">
    <location>
        <begin position="181"/>
        <end position="203"/>
    </location>
</feature>
<evidence type="ECO:0000256" key="5">
    <source>
        <dbReference type="ARBA" id="ARBA00022723"/>
    </source>
</evidence>
<evidence type="ECO:0000313" key="16">
    <source>
        <dbReference type="Proteomes" id="UP000006055"/>
    </source>
</evidence>
<dbReference type="Pfam" id="PF00034">
    <property type="entry name" value="Cytochrom_C"/>
    <property type="match status" value="1"/>
</dbReference>
<dbReference type="STRING" id="706587.Desti_1891"/>
<keyword evidence="16" id="KW-1185">Reference proteome</keyword>
<evidence type="ECO:0000256" key="9">
    <source>
        <dbReference type="ARBA" id="ARBA00023136"/>
    </source>
</evidence>
<proteinExistence type="predicted"/>
<dbReference type="Proteomes" id="UP000006055">
    <property type="component" value="Chromosome"/>
</dbReference>
<keyword evidence="2" id="KW-0813">Transport</keyword>
<dbReference type="Pfam" id="PF00032">
    <property type="entry name" value="Cytochrom_B_C"/>
    <property type="match status" value="1"/>
</dbReference>
<dbReference type="SUPFAM" id="SSF81648">
    <property type="entry name" value="a domain/subunit of cytochrome bc1 complex (Ubiquinol-cytochrome c reductase)"/>
    <property type="match status" value="1"/>
</dbReference>
<dbReference type="GO" id="GO:0016491">
    <property type="term" value="F:oxidoreductase activity"/>
    <property type="evidence" value="ECO:0007669"/>
    <property type="project" value="InterPro"/>
</dbReference>
<dbReference type="InterPro" id="IPR036150">
    <property type="entry name" value="Cyt_b/b6_C_sf"/>
</dbReference>
<evidence type="ECO:0000259" key="14">
    <source>
        <dbReference type="PROSITE" id="PS51007"/>
    </source>
</evidence>
<evidence type="ECO:0000256" key="11">
    <source>
        <dbReference type="SAM" id="MobiDB-lite"/>
    </source>
</evidence>
<keyword evidence="6" id="KW-0249">Electron transport</keyword>
<protein>
    <submittedName>
        <fullName evidence="15">Cytochrome b subunit of the bc complex</fullName>
    </submittedName>
</protein>
<dbReference type="eggNOG" id="COG2010">
    <property type="taxonomic scope" value="Bacteria"/>
</dbReference>
<feature type="compositionally biased region" description="Polar residues" evidence="11">
    <location>
        <begin position="468"/>
        <end position="477"/>
    </location>
</feature>
<dbReference type="AlphaFoldDB" id="I4C4V8"/>
<comment type="subcellular location">
    <subcellularLocation>
        <location evidence="1">Membrane</location>
        <topology evidence="1">Multi-pass membrane protein</topology>
    </subcellularLocation>
</comment>
<evidence type="ECO:0000256" key="10">
    <source>
        <dbReference type="PROSITE-ProRule" id="PRU00433"/>
    </source>
</evidence>
<dbReference type="PATRIC" id="fig|706587.4.peg.2170"/>
<dbReference type="InterPro" id="IPR005797">
    <property type="entry name" value="Cyt_b/b6_N"/>
</dbReference>
<evidence type="ECO:0000256" key="4">
    <source>
        <dbReference type="ARBA" id="ARBA00022692"/>
    </source>
</evidence>
<dbReference type="PROSITE" id="PS51007">
    <property type="entry name" value="CYTC"/>
    <property type="match status" value="1"/>
</dbReference>
<feature type="transmembrane region" description="Helical" evidence="12">
    <location>
        <begin position="83"/>
        <end position="104"/>
    </location>
</feature>
<feature type="region of interest" description="Disordered" evidence="11">
    <location>
        <begin position="468"/>
        <end position="495"/>
    </location>
</feature>
<evidence type="ECO:0000313" key="15">
    <source>
        <dbReference type="EMBL" id="AFM24599.1"/>
    </source>
</evidence>
<dbReference type="SUPFAM" id="SSF46626">
    <property type="entry name" value="Cytochrome c"/>
    <property type="match status" value="1"/>
</dbReference>
<dbReference type="HOGENOM" id="CLU_031114_4_1_7"/>
<accession>I4C4V8</accession>
<feature type="transmembrane region" description="Helical" evidence="12">
    <location>
        <begin position="298"/>
        <end position="315"/>
    </location>
</feature>
<dbReference type="InterPro" id="IPR027387">
    <property type="entry name" value="Cytb/b6-like_sf"/>
</dbReference>
<dbReference type="Gene3D" id="1.10.760.10">
    <property type="entry name" value="Cytochrome c-like domain"/>
    <property type="match status" value="1"/>
</dbReference>
<dbReference type="Gene3D" id="1.20.810.10">
    <property type="entry name" value="Cytochrome Bc1 Complex, Chain C"/>
    <property type="match status" value="1"/>
</dbReference>
<dbReference type="InterPro" id="IPR005798">
    <property type="entry name" value="Cyt_b/b6_C"/>
</dbReference>
<sequence>MNGNWIRERIGWEPYLRPFLFKKLPQGTGWMATLGNLSVLLFVLLFFTGIVLAMYYNPSPDKACQSIDYIMNEVPMGSILRGLHHWGAGAMVLVVFVHLLATFFSGSYKAPRELTWIVGVVLFLVTLGLGFTGYLLPWDMKAYWATVVSSSIVKSAPGIGDYMGRIMLGGESVSGLTLTRFYAIHMLLLPALLVILVVMHIYLVRVHGLAEHAEAKSAESEIGRPVQRFFPEHLFRSSIVFCVVLVILIGLSVFGTVPREEMAGTIIDSYQPKPEWYYMWLFQLLTYFSGIWETIVSLIVPVVAIAVLFLVPFLGHPNIRSLADRPAAMAMGVTGVVCIVYLNLMGFASVRPYGETIPVPDRTLSAHEKRGLFVYVERECAYCHQISGRGGNRVGPDLANVASKGRTEDYLNRYVKNPQAVKSTSIMPKYDLSDKDLTALSGIMLALDFSKYPMKIMKREEVLKSISASQSSTTENVQAHLPGGSATASEEAKDR</sequence>
<keyword evidence="5 10" id="KW-0479">Metal-binding</keyword>
<dbReference type="GO" id="GO:0016020">
    <property type="term" value="C:membrane"/>
    <property type="evidence" value="ECO:0007669"/>
    <property type="project" value="UniProtKB-SubCell"/>
</dbReference>
<evidence type="ECO:0000256" key="8">
    <source>
        <dbReference type="ARBA" id="ARBA00023004"/>
    </source>
</evidence>
<dbReference type="PANTHER" id="PTHR19271:SF16">
    <property type="entry name" value="CYTOCHROME B"/>
    <property type="match status" value="1"/>
</dbReference>
<feature type="transmembrane region" description="Helical" evidence="12">
    <location>
        <begin position="30"/>
        <end position="56"/>
    </location>
</feature>
<dbReference type="RefSeq" id="WP_014809744.1">
    <property type="nucleotide sequence ID" value="NC_018025.1"/>
</dbReference>
<name>I4C4V8_DESTA</name>
<feature type="transmembrane region" description="Helical" evidence="12">
    <location>
        <begin position="327"/>
        <end position="348"/>
    </location>
</feature>
<dbReference type="InterPro" id="IPR036909">
    <property type="entry name" value="Cyt_c-like_dom_sf"/>
</dbReference>
<dbReference type="PROSITE" id="PS51002">
    <property type="entry name" value="CYTB_NTER"/>
    <property type="match status" value="1"/>
</dbReference>
<evidence type="ECO:0000256" key="6">
    <source>
        <dbReference type="ARBA" id="ARBA00022982"/>
    </source>
</evidence>